<proteinExistence type="predicted"/>
<accession>A0A7W9KPW0</accession>
<evidence type="ECO:0000313" key="2">
    <source>
        <dbReference type="Proteomes" id="UP000585638"/>
    </source>
</evidence>
<dbReference type="EMBL" id="JACHIR010000001">
    <property type="protein sequence ID" value="MBB5896563.1"/>
    <property type="molecule type" value="Genomic_DNA"/>
</dbReference>
<dbReference type="RefSeq" id="WP_184868197.1">
    <property type="nucleotide sequence ID" value="NZ_BAAAWY010000016.1"/>
</dbReference>
<comment type="caution">
    <text evidence="1">The sequence shown here is derived from an EMBL/GenBank/DDBJ whole genome shotgun (WGS) entry which is preliminary data.</text>
</comment>
<sequence>MEFAGLHASLLGRLDVQHVITTFLLGARVGHRTGWYYPVIQKAAAAWQAPALAVRINPAWPAGVPDASFGQDGCSA</sequence>
<name>A0A7W9KPW0_9PSEU</name>
<protein>
    <submittedName>
        <fullName evidence="1">Uncharacterized protein</fullName>
    </submittedName>
</protein>
<dbReference type="AlphaFoldDB" id="A0A7W9KPW0"/>
<reference evidence="1 2" key="1">
    <citation type="submission" date="2020-08" db="EMBL/GenBank/DDBJ databases">
        <title>Sequencing the genomes of 1000 actinobacteria strains.</title>
        <authorList>
            <person name="Klenk H.-P."/>
        </authorList>
    </citation>
    <scope>NUCLEOTIDE SEQUENCE [LARGE SCALE GENOMIC DNA]</scope>
    <source>
        <strain evidence="1 2">DSM 43851</strain>
    </source>
</reference>
<keyword evidence="2" id="KW-1185">Reference proteome</keyword>
<dbReference type="Proteomes" id="UP000585638">
    <property type="component" value="Unassembled WGS sequence"/>
</dbReference>
<evidence type="ECO:0000313" key="1">
    <source>
        <dbReference type="EMBL" id="MBB5896563.1"/>
    </source>
</evidence>
<gene>
    <name evidence="1" type="ORF">BJ998_007759</name>
</gene>
<organism evidence="1 2">
    <name type="scientific">Kutzneria kofuensis</name>
    <dbReference type="NCBI Taxonomy" id="103725"/>
    <lineage>
        <taxon>Bacteria</taxon>
        <taxon>Bacillati</taxon>
        <taxon>Actinomycetota</taxon>
        <taxon>Actinomycetes</taxon>
        <taxon>Pseudonocardiales</taxon>
        <taxon>Pseudonocardiaceae</taxon>
        <taxon>Kutzneria</taxon>
    </lineage>
</organism>